<feature type="domain" description="WCX" evidence="2">
    <location>
        <begin position="262"/>
        <end position="337"/>
    </location>
</feature>
<sequence>MKHDPEIIAVLPEDRDGSPGISTPRAVEALAGMGLFFKHTKTVQRRLEAMERAGLVRCEKRGTTLYWKRKPGISGMAAKAGGLMRFDEALALQALVRFSSRQIPALVSQSLAPLFDVAAAKLSTGHAGQPSPYGSWLSKVSVEPNSFPLQHPTIAQGVFEAVSQALFLQYRLDITYQRRNSNDPRLPGPVTKTMLLPLGLVEVGGLVYLVASRADKPKPTLYRLDRIVAARITEESFSYPTDFSLDEFIKTQRQFDFFPSGTVTVHLRFRGTAGDHLLESPMATDQQAIRVEEGLDVSGTVTLSHRLRWWIRSFGPYVEVLAPADLRAEFVAEARSLSGVYAPR</sequence>
<dbReference type="PANTHER" id="PTHR34580">
    <property type="match status" value="1"/>
</dbReference>
<evidence type="ECO:0000259" key="2">
    <source>
        <dbReference type="Pfam" id="PF25583"/>
    </source>
</evidence>
<dbReference type="InterPro" id="IPR051534">
    <property type="entry name" value="CBASS_pafABC_assoc_protein"/>
</dbReference>
<dbReference type="AlphaFoldDB" id="A0A658R477"/>
<dbReference type="RefSeq" id="WP_244285753.1">
    <property type="nucleotide sequence ID" value="NZ_FCNV02000016.1"/>
</dbReference>
<dbReference type="PANTHER" id="PTHR34580:SF1">
    <property type="entry name" value="PROTEIN PAFC"/>
    <property type="match status" value="1"/>
</dbReference>
<dbReference type="Pfam" id="PF13280">
    <property type="entry name" value="WYL"/>
    <property type="match status" value="1"/>
</dbReference>
<reference evidence="3 4" key="1">
    <citation type="submission" date="2016-01" db="EMBL/GenBank/DDBJ databases">
        <authorList>
            <person name="Peeters C."/>
        </authorList>
    </citation>
    <scope>NUCLEOTIDE SEQUENCE [LARGE SCALE GENOMIC DNA]</scope>
    <source>
        <strain evidence="3">LMG 29315</strain>
    </source>
</reference>
<keyword evidence="4" id="KW-1185">Reference proteome</keyword>
<dbReference type="Proteomes" id="UP000198263">
    <property type="component" value="Unassembled WGS sequence"/>
</dbReference>
<name>A0A658R477_9BURK</name>
<dbReference type="PROSITE" id="PS52050">
    <property type="entry name" value="WYL"/>
    <property type="match status" value="1"/>
</dbReference>
<organism evidence="3 4">
    <name type="scientific">Caballeronia concitans</name>
    <dbReference type="NCBI Taxonomy" id="1777133"/>
    <lineage>
        <taxon>Bacteria</taxon>
        <taxon>Pseudomonadati</taxon>
        <taxon>Pseudomonadota</taxon>
        <taxon>Betaproteobacteria</taxon>
        <taxon>Burkholderiales</taxon>
        <taxon>Burkholderiaceae</taxon>
        <taxon>Caballeronia</taxon>
    </lineage>
</organism>
<protein>
    <submittedName>
        <fullName evidence="3">Transcriptional regulator</fullName>
    </submittedName>
</protein>
<evidence type="ECO:0000313" key="4">
    <source>
        <dbReference type="Proteomes" id="UP000198263"/>
    </source>
</evidence>
<gene>
    <name evidence="3" type="ORF">AWB72_05162</name>
</gene>
<dbReference type="EMBL" id="FCNV02000016">
    <property type="protein sequence ID" value="SAL49384.1"/>
    <property type="molecule type" value="Genomic_DNA"/>
</dbReference>
<comment type="caution">
    <text evidence="3">The sequence shown here is derived from an EMBL/GenBank/DDBJ whole genome shotgun (WGS) entry which is preliminary data.</text>
</comment>
<feature type="domain" description="WYL" evidence="1">
    <location>
        <begin position="158"/>
        <end position="231"/>
    </location>
</feature>
<dbReference type="Pfam" id="PF25583">
    <property type="entry name" value="WCX"/>
    <property type="match status" value="1"/>
</dbReference>
<evidence type="ECO:0000313" key="3">
    <source>
        <dbReference type="EMBL" id="SAL49384.1"/>
    </source>
</evidence>
<proteinExistence type="predicted"/>
<evidence type="ECO:0000259" key="1">
    <source>
        <dbReference type="Pfam" id="PF13280"/>
    </source>
</evidence>
<dbReference type="InterPro" id="IPR026881">
    <property type="entry name" value="WYL_dom"/>
</dbReference>
<accession>A0A658R477</accession>
<dbReference type="InterPro" id="IPR057727">
    <property type="entry name" value="WCX_dom"/>
</dbReference>